<dbReference type="STRING" id="426128.SAMN05660297_02912"/>
<protein>
    <submittedName>
        <fullName evidence="2">Uncharacterized protein</fullName>
    </submittedName>
</protein>
<name>A0A1I0FR94_9FIRM</name>
<evidence type="ECO:0000313" key="3">
    <source>
        <dbReference type="Proteomes" id="UP000199568"/>
    </source>
</evidence>
<dbReference type="EMBL" id="FOHU01000016">
    <property type="protein sequence ID" value="SET60992.1"/>
    <property type="molecule type" value="Genomic_DNA"/>
</dbReference>
<accession>A0A1I0FR94</accession>
<keyword evidence="1" id="KW-0472">Membrane</keyword>
<keyword evidence="1" id="KW-0812">Transmembrane</keyword>
<feature type="transmembrane region" description="Helical" evidence="1">
    <location>
        <begin position="5"/>
        <end position="22"/>
    </location>
</feature>
<organism evidence="2 3">
    <name type="scientific">Natronincola peptidivorans</name>
    <dbReference type="NCBI Taxonomy" id="426128"/>
    <lineage>
        <taxon>Bacteria</taxon>
        <taxon>Bacillati</taxon>
        <taxon>Bacillota</taxon>
        <taxon>Clostridia</taxon>
        <taxon>Peptostreptococcales</taxon>
        <taxon>Natronincolaceae</taxon>
        <taxon>Natronincola</taxon>
    </lineage>
</organism>
<feature type="transmembrane region" description="Helical" evidence="1">
    <location>
        <begin position="28"/>
        <end position="47"/>
    </location>
</feature>
<gene>
    <name evidence="2" type="ORF">SAMN05660297_02912</name>
</gene>
<sequence>MQNIFTIIILSTAILLNVIMVRRKGSSSFLNVIAIVVCALALVVRLMR</sequence>
<reference evidence="2 3" key="1">
    <citation type="submission" date="2016-10" db="EMBL/GenBank/DDBJ databases">
        <authorList>
            <person name="de Groot N.N."/>
        </authorList>
    </citation>
    <scope>NUCLEOTIDE SEQUENCE [LARGE SCALE GENOMIC DNA]</scope>
    <source>
        <strain evidence="2 3">DSM 18979</strain>
    </source>
</reference>
<proteinExistence type="predicted"/>
<evidence type="ECO:0000256" key="1">
    <source>
        <dbReference type="SAM" id="Phobius"/>
    </source>
</evidence>
<dbReference type="AlphaFoldDB" id="A0A1I0FR94"/>
<evidence type="ECO:0000313" key="2">
    <source>
        <dbReference type="EMBL" id="SET60992.1"/>
    </source>
</evidence>
<keyword evidence="3" id="KW-1185">Reference proteome</keyword>
<dbReference type="Proteomes" id="UP000199568">
    <property type="component" value="Unassembled WGS sequence"/>
</dbReference>
<keyword evidence="1" id="KW-1133">Transmembrane helix</keyword>